<dbReference type="PANTHER" id="PTHR46148">
    <property type="entry name" value="CHROMO DOMAIN-CONTAINING PROTEIN"/>
    <property type="match status" value="1"/>
</dbReference>
<name>A0A6D2HT00_9BRAS</name>
<evidence type="ECO:0008006" key="3">
    <source>
        <dbReference type="Google" id="ProtNLM"/>
    </source>
</evidence>
<protein>
    <recommendedName>
        <fullName evidence="3">Chromo domain-containing protein</fullName>
    </recommendedName>
</protein>
<organism evidence="1 2">
    <name type="scientific">Microthlaspi erraticum</name>
    <dbReference type="NCBI Taxonomy" id="1685480"/>
    <lineage>
        <taxon>Eukaryota</taxon>
        <taxon>Viridiplantae</taxon>
        <taxon>Streptophyta</taxon>
        <taxon>Embryophyta</taxon>
        <taxon>Tracheophyta</taxon>
        <taxon>Spermatophyta</taxon>
        <taxon>Magnoliopsida</taxon>
        <taxon>eudicotyledons</taxon>
        <taxon>Gunneridae</taxon>
        <taxon>Pentapetalae</taxon>
        <taxon>rosids</taxon>
        <taxon>malvids</taxon>
        <taxon>Brassicales</taxon>
        <taxon>Brassicaceae</taxon>
        <taxon>Coluteocarpeae</taxon>
        <taxon>Microthlaspi</taxon>
    </lineage>
</organism>
<proteinExistence type="predicted"/>
<evidence type="ECO:0000313" key="2">
    <source>
        <dbReference type="Proteomes" id="UP000467841"/>
    </source>
</evidence>
<dbReference type="OrthoDB" id="1111868at2759"/>
<dbReference type="EMBL" id="CACVBM020000333">
    <property type="protein sequence ID" value="CAA7017781.1"/>
    <property type="molecule type" value="Genomic_DNA"/>
</dbReference>
<accession>A0A6D2HT00</accession>
<comment type="caution">
    <text evidence="1">The sequence shown here is derived from an EMBL/GenBank/DDBJ whole genome shotgun (WGS) entry which is preliminary data.</text>
</comment>
<reference evidence="1" key="1">
    <citation type="submission" date="2020-01" db="EMBL/GenBank/DDBJ databases">
        <authorList>
            <person name="Mishra B."/>
        </authorList>
    </citation>
    <scope>NUCLEOTIDE SEQUENCE [LARGE SCALE GENOMIC DNA]</scope>
</reference>
<sequence>MKAFHKVFHVSILRKCLHPTEKLVARTPEDLQPYLTVPAVPVKILERREKVLRNKRIPLLRILWVCNGSTEETWEQEAKKKLKFKNWFDKQVEE</sequence>
<gene>
    <name evidence="1" type="ORF">MERR_LOCUS5016</name>
</gene>
<dbReference type="AlphaFoldDB" id="A0A6D2HT00"/>
<evidence type="ECO:0000313" key="1">
    <source>
        <dbReference type="EMBL" id="CAA7017781.1"/>
    </source>
</evidence>
<keyword evidence="2" id="KW-1185">Reference proteome</keyword>
<dbReference type="PANTHER" id="PTHR46148:SF57">
    <property type="entry name" value="OS12G0499874 PROTEIN"/>
    <property type="match status" value="1"/>
</dbReference>
<dbReference type="Proteomes" id="UP000467841">
    <property type="component" value="Unassembled WGS sequence"/>
</dbReference>